<organism evidence="1 2">
    <name type="scientific">Cyanidiococcus yangmingshanensis</name>
    <dbReference type="NCBI Taxonomy" id="2690220"/>
    <lineage>
        <taxon>Eukaryota</taxon>
        <taxon>Rhodophyta</taxon>
        <taxon>Bangiophyceae</taxon>
        <taxon>Cyanidiales</taxon>
        <taxon>Cyanidiaceae</taxon>
        <taxon>Cyanidiococcus</taxon>
    </lineage>
</organism>
<protein>
    <submittedName>
        <fullName evidence="1">Uncharacterized protein</fullName>
    </submittedName>
</protein>
<evidence type="ECO:0000313" key="2">
    <source>
        <dbReference type="Proteomes" id="UP000530660"/>
    </source>
</evidence>
<name>A0A7J7IGI6_9RHOD</name>
<dbReference type="EMBL" id="VWRR01000014">
    <property type="protein sequence ID" value="KAF6001411.1"/>
    <property type="molecule type" value="Genomic_DNA"/>
</dbReference>
<reference evidence="1 2" key="1">
    <citation type="journal article" date="2020" name="J. Phycol.">
        <title>Comparative genome analysis reveals Cyanidiococcus gen. nov., a new extremophilic red algal genus sister to Cyanidioschyzon (Cyanidioschyzonaceae, Rhodophyta).</title>
        <authorList>
            <person name="Liu S.-L."/>
            <person name="Chiang Y.-R."/>
            <person name="Yoon H.S."/>
            <person name="Fu H.-Y."/>
        </authorList>
    </citation>
    <scope>NUCLEOTIDE SEQUENCE [LARGE SCALE GENOMIC DNA]</scope>
    <source>
        <strain evidence="1 2">THAL066</strain>
    </source>
</reference>
<sequence>MLPEIREEFIHCIKSAICSFFIPQFLLCQVAQGRGLQNSGFLETGRSFTYWHFSEKSWVVFKDTSLDAAHQSCQLADDLNVINRMQRMYLVTQVDNESFPGPLAGTQSSAFVRIVACVAQAKHYLGGNLFDLSFECKTSRPSLSPNSNRCFGHVEACSASFSEVSSCFFRDNARPNWVFGDMST</sequence>
<gene>
    <name evidence="1" type="ORF">F1559_000593</name>
</gene>
<proteinExistence type="predicted"/>
<dbReference type="Proteomes" id="UP000530660">
    <property type="component" value="Unassembled WGS sequence"/>
</dbReference>
<dbReference type="AlphaFoldDB" id="A0A7J7IGI6"/>
<comment type="caution">
    <text evidence="1">The sequence shown here is derived from an EMBL/GenBank/DDBJ whole genome shotgun (WGS) entry which is preliminary data.</text>
</comment>
<keyword evidence="2" id="KW-1185">Reference proteome</keyword>
<accession>A0A7J7IGI6</accession>
<evidence type="ECO:0000313" key="1">
    <source>
        <dbReference type="EMBL" id="KAF6001411.1"/>
    </source>
</evidence>